<accession>X1CCV4</accession>
<name>X1CCV4_9ZZZZ</name>
<dbReference type="InterPro" id="IPR028974">
    <property type="entry name" value="TSP_type-3_rpt"/>
</dbReference>
<sequence>MHPIRLGFHLDQSQVFNKYLDEDGCPDSTYVQIKEYQFLDSDFDGIEDRWDQCNFQPENYNDYLDWDGCPDVIPPPL</sequence>
<feature type="non-terminal residue" evidence="1">
    <location>
        <position position="77"/>
    </location>
</feature>
<dbReference type="AlphaFoldDB" id="X1CCV4"/>
<reference evidence="1" key="1">
    <citation type="journal article" date="2014" name="Front. Microbiol.">
        <title>High frequency of phylogenetically diverse reductive dehalogenase-homologous genes in deep subseafloor sedimentary metagenomes.</title>
        <authorList>
            <person name="Kawai M."/>
            <person name="Futagami T."/>
            <person name="Toyoda A."/>
            <person name="Takaki Y."/>
            <person name="Nishi S."/>
            <person name="Hori S."/>
            <person name="Arai W."/>
            <person name="Tsubouchi T."/>
            <person name="Morono Y."/>
            <person name="Uchiyama I."/>
            <person name="Ito T."/>
            <person name="Fujiyama A."/>
            <person name="Inagaki F."/>
            <person name="Takami H."/>
        </authorList>
    </citation>
    <scope>NUCLEOTIDE SEQUENCE</scope>
    <source>
        <strain evidence="1">Expedition CK06-06</strain>
    </source>
</reference>
<dbReference type="GO" id="GO:0005509">
    <property type="term" value="F:calcium ion binding"/>
    <property type="evidence" value="ECO:0007669"/>
    <property type="project" value="InterPro"/>
</dbReference>
<comment type="caution">
    <text evidence="1">The sequence shown here is derived from an EMBL/GenBank/DDBJ whole genome shotgun (WGS) entry which is preliminary data.</text>
</comment>
<gene>
    <name evidence="1" type="ORF">S01H4_46346</name>
</gene>
<evidence type="ECO:0000313" key="1">
    <source>
        <dbReference type="EMBL" id="GAG90987.1"/>
    </source>
</evidence>
<proteinExistence type="predicted"/>
<protein>
    <submittedName>
        <fullName evidence="1">Uncharacterized protein</fullName>
    </submittedName>
</protein>
<dbReference type="EMBL" id="BART01025888">
    <property type="protein sequence ID" value="GAG90987.1"/>
    <property type="molecule type" value="Genomic_DNA"/>
</dbReference>
<organism evidence="1">
    <name type="scientific">marine sediment metagenome</name>
    <dbReference type="NCBI Taxonomy" id="412755"/>
    <lineage>
        <taxon>unclassified sequences</taxon>
        <taxon>metagenomes</taxon>
        <taxon>ecological metagenomes</taxon>
    </lineage>
</organism>
<dbReference type="Gene3D" id="4.10.1080.10">
    <property type="entry name" value="TSP type-3 repeat"/>
    <property type="match status" value="1"/>
</dbReference>